<feature type="binding site" evidence="4">
    <location>
        <begin position="163"/>
        <end position="167"/>
    </location>
    <ligand>
        <name>ATP</name>
        <dbReference type="ChEBI" id="CHEBI:30616"/>
    </ligand>
</feature>
<keyword evidence="7" id="KW-1185">Reference proteome</keyword>
<keyword evidence="5" id="KW-1133">Transmembrane helix</keyword>
<gene>
    <name evidence="6" type="ORF">FBUS_07526</name>
</gene>
<keyword evidence="4" id="KW-0067">ATP-binding</keyword>
<name>A0A8E0RQ06_9TREM</name>
<dbReference type="GO" id="GO:0045134">
    <property type="term" value="F:UDP phosphatase activity"/>
    <property type="evidence" value="ECO:0007669"/>
    <property type="project" value="TreeGrafter"/>
</dbReference>
<proteinExistence type="inferred from homology"/>
<dbReference type="GO" id="GO:0005524">
    <property type="term" value="F:ATP binding"/>
    <property type="evidence" value="ECO:0007669"/>
    <property type="project" value="UniProtKB-KW"/>
</dbReference>
<evidence type="ECO:0000256" key="2">
    <source>
        <dbReference type="ARBA" id="ARBA00022801"/>
    </source>
</evidence>
<sequence length="474" mass="52678">YAVVIDAGSTSSKLNLYEWRDDPFRSNGDVKQINDSRVEPGISTYLSSPFKAYEELEQPLRRLLLDIRMDKWSQIPVYLAATAGMRLTLLEDPLGSMNLFDALRRGLQNSGLQVETPNERIRMLSGTEEGLFGWVSVNSILKLINAKKQVSPLDTVGSLDLGGASTQIAFVPAATPSNLATALDYHSLRLFGHQYTVYSHSFLCYGKNELEKRTMGSVIQTSQSNFQLPIENPCYPKGYISPSKQTDSLFSGPCMSGTYAMQVFKAELNKPQNLGTNYTFNGTGNPDLCVEHIKKQFNTATCSSPPCSFNDVHQPPTRGSFRAYAGFSYVLNYLFPKKNTGFTKTEVFDAVKKFCATDWSEIIKDTSENQHSFLAGYCFDGLYVYTLLENYGFKTEESWKDLTFGAKVSFVEGVSVSWALGYMLDQSGSLPSESPKLNFPMAAYIPLAILFCLMVLSGICVLTISLCNKKNNSK</sequence>
<feature type="non-terminal residue" evidence="6">
    <location>
        <position position="1"/>
    </location>
</feature>
<dbReference type="EMBL" id="LUCM01011067">
    <property type="protein sequence ID" value="KAA0184489.1"/>
    <property type="molecule type" value="Genomic_DNA"/>
</dbReference>
<keyword evidence="5" id="KW-0812">Transmembrane</keyword>
<dbReference type="Gene3D" id="3.30.420.150">
    <property type="entry name" value="Exopolyphosphatase. Domain 2"/>
    <property type="match status" value="1"/>
</dbReference>
<evidence type="ECO:0000313" key="7">
    <source>
        <dbReference type="Proteomes" id="UP000728185"/>
    </source>
</evidence>
<organism evidence="6 7">
    <name type="scientific">Fasciolopsis buskii</name>
    <dbReference type="NCBI Taxonomy" id="27845"/>
    <lineage>
        <taxon>Eukaryota</taxon>
        <taxon>Metazoa</taxon>
        <taxon>Spiralia</taxon>
        <taxon>Lophotrochozoa</taxon>
        <taxon>Platyhelminthes</taxon>
        <taxon>Trematoda</taxon>
        <taxon>Digenea</taxon>
        <taxon>Plagiorchiida</taxon>
        <taxon>Echinostomata</taxon>
        <taxon>Echinostomatoidea</taxon>
        <taxon>Fasciolidae</taxon>
        <taxon>Fasciolopsis</taxon>
    </lineage>
</organism>
<dbReference type="GO" id="GO:0005886">
    <property type="term" value="C:plasma membrane"/>
    <property type="evidence" value="ECO:0007669"/>
    <property type="project" value="TreeGrafter"/>
</dbReference>
<comment type="caution">
    <text evidence="6">The sequence shown here is derived from an EMBL/GenBank/DDBJ whole genome shotgun (WGS) entry which is preliminary data.</text>
</comment>
<comment type="similarity">
    <text evidence="1">Belongs to the GDA1/CD39 NTPase family.</text>
</comment>
<dbReference type="Pfam" id="PF01150">
    <property type="entry name" value="GDA1_CD39"/>
    <property type="match status" value="1"/>
</dbReference>
<dbReference type="InterPro" id="IPR000407">
    <property type="entry name" value="GDA1_CD39_NTPase"/>
</dbReference>
<keyword evidence="5" id="KW-0472">Membrane</keyword>
<dbReference type="GO" id="GO:0004382">
    <property type="term" value="F:GDP phosphatase activity"/>
    <property type="evidence" value="ECO:0007669"/>
    <property type="project" value="TreeGrafter"/>
</dbReference>
<dbReference type="PANTHER" id="PTHR11782:SF83">
    <property type="entry name" value="GUANOSINE-DIPHOSPHATASE"/>
    <property type="match status" value="1"/>
</dbReference>
<feature type="transmembrane region" description="Helical" evidence="5">
    <location>
        <begin position="444"/>
        <end position="467"/>
    </location>
</feature>
<dbReference type="AlphaFoldDB" id="A0A8E0RQ06"/>
<evidence type="ECO:0000256" key="4">
    <source>
        <dbReference type="PIRSR" id="PIRSR600407-2"/>
    </source>
</evidence>
<reference evidence="6" key="1">
    <citation type="submission" date="2019-05" db="EMBL/GenBank/DDBJ databases">
        <title>Annotation for the trematode Fasciolopsis buski.</title>
        <authorList>
            <person name="Choi Y.-J."/>
        </authorList>
    </citation>
    <scope>NUCLEOTIDE SEQUENCE</scope>
    <source>
        <strain evidence="6">HT</strain>
        <tissue evidence="6">Whole worm</tissue>
    </source>
</reference>
<accession>A0A8E0RQ06</accession>
<protein>
    <submittedName>
        <fullName evidence="6">Ectonucleoside triphosphate diphosphohydrolase</fullName>
    </submittedName>
</protein>
<dbReference type="PANTHER" id="PTHR11782">
    <property type="entry name" value="ADENOSINE/GUANOSINE DIPHOSPHATASE"/>
    <property type="match status" value="1"/>
</dbReference>
<evidence type="ECO:0000313" key="6">
    <source>
        <dbReference type="EMBL" id="KAA0184489.1"/>
    </source>
</evidence>
<dbReference type="Proteomes" id="UP000728185">
    <property type="component" value="Unassembled WGS sequence"/>
</dbReference>
<dbReference type="Gene3D" id="3.30.420.40">
    <property type="match status" value="1"/>
</dbReference>
<dbReference type="GO" id="GO:0017111">
    <property type="term" value="F:ribonucleoside triphosphate phosphatase activity"/>
    <property type="evidence" value="ECO:0007669"/>
    <property type="project" value="TreeGrafter"/>
</dbReference>
<evidence type="ECO:0000256" key="1">
    <source>
        <dbReference type="ARBA" id="ARBA00009283"/>
    </source>
</evidence>
<keyword evidence="2" id="KW-0378">Hydrolase</keyword>
<evidence type="ECO:0000256" key="3">
    <source>
        <dbReference type="PIRSR" id="PIRSR600407-1"/>
    </source>
</evidence>
<feature type="active site" description="Proton acceptor" evidence="3">
    <location>
        <position position="129"/>
    </location>
</feature>
<keyword evidence="4" id="KW-0547">Nucleotide-binding</keyword>
<dbReference type="OrthoDB" id="6372431at2759"/>
<dbReference type="GO" id="GO:0009134">
    <property type="term" value="P:nucleoside diphosphate catabolic process"/>
    <property type="evidence" value="ECO:0007669"/>
    <property type="project" value="TreeGrafter"/>
</dbReference>
<evidence type="ECO:0000256" key="5">
    <source>
        <dbReference type="SAM" id="Phobius"/>
    </source>
</evidence>